<dbReference type="AlphaFoldDB" id="A0A0A9FKX9"/>
<sequence length="46" mass="5382">MWRVVPDPFLVAYLEKYCLQIKVILKLWLSFLVLCGQINLGLPLMC</sequence>
<evidence type="ECO:0000313" key="1">
    <source>
        <dbReference type="EMBL" id="JAE13635.1"/>
    </source>
</evidence>
<reference evidence="1" key="2">
    <citation type="journal article" date="2015" name="Data Brief">
        <title>Shoot transcriptome of the giant reed, Arundo donax.</title>
        <authorList>
            <person name="Barrero R.A."/>
            <person name="Guerrero F.D."/>
            <person name="Moolhuijzen P."/>
            <person name="Goolsby J.A."/>
            <person name="Tidwell J."/>
            <person name="Bellgard S.E."/>
            <person name="Bellgard M.I."/>
        </authorList>
    </citation>
    <scope>NUCLEOTIDE SEQUENCE</scope>
    <source>
        <tissue evidence="1">Shoot tissue taken approximately 20 cm above the soil surface</tissue>
    </source>
</reference>
<name>A0A0A9FKX9_ARUDO</name>
<accession>A0A0A9FKX9</accession>
<dbReference type="EMBL" id="GBRH01184261">
    <property type="protein sequence ID" value="JAE13635.1"/>
    <property type="molecule type" value="Transcribed_RNA"/>
</dbReference>
<proteinExistence type="predicted"/>
<protein>
    <submittedName>
        <fullName evidence="1">Uncharacterized protein</fullName>
    </submittedName>
</protein>
<organism evidence="1">
    <name type="scientific">Arundo donax</name>
    <name type="common">Giant reed</name>
    <name type="synonym">Donax arundinaceus</name>
    <dbReference type="NCBI Taxonomy" id="35708"/>
    <lineage>
        <taxon>Eukaryota</taxon>
        <taxon>Viridiplantae</taxon>
        <taxon>Streptophyta</taxon>
        <taxon>Embryophyta</taxon>
        <taxon>Tracheophyta</taxon>
        <taxon>Spermatophyta</taxon>
        <taxon>Magnoliopsida</taxon>
        <taxon>Liliopsida</taxon>
        <taxon>Poales</taxon>
        <taxon>Poaceae</taxon>
        <taxon>PACMAD clade</taxon>
        <taxon>Arundinoideae</taxon>
        <taxon>Arundineae</taxon>
        <taxon>Arundo</taxon>
    </lineage>
</organism>
<reference evidence="1" key="1">
    <citation type="submission" date="2014-09" db="EMBL/GenBank/DDBJ databases">
        <authorList>
            <person name="Magalhaes I.L.F."/>
            <person name="Oliveira U."/>
            <person name="Santos F.R."/>
            <person name="Vidigal T.H.D.A."/>
            <person name="Brescovit A.D."/>
            <person name="Santos A.J."/>
        </authorList>
    </citation>
    <scope>NUCLEOTIDE SEQUENCE</scope>
    <source>
        <tissue evidence="1">Shoot tissue taken approximately 20 cm above the soil surface</tissue>
    </source>
</reference>